<dbReference type="SUPFAM" id="SSF56059">
    <property type="entry name" value="Glutathione synthetase ATP-binding domain-like"/>
    <property type="match status" value="1"/>
</dbReference>
<reference evidence="1" key="2">
    <citation type="submission" date="2020-09" db="EMBL/GenBank/DDBJ databases">
        <authorList>
            <person name="Sun Q."/>
            <person name="Zhou Y."/>
        </authorList>
    </citation>
    <scope>NUCLEOTIDE SEQUENCE</scope>
    <source>
        <strain evidence="1">CGMCC 1.12408</strain>
    </source>
</reference>
<dbReference type="AlphaFoldDB" id="A0A916RS05"/>
<evidence type="ECO:0000313" key="1">
    <source>
        <dbReference type="EMBL" id="GGA64808.1"/>
    </source>
</evidence>
<dbReference type="Proteomes" id="UP000613512">
    <property type="component" value="Unassembled WGS sequence"/>
</dbReference>
<dbReference type="RefSeq" id="WP_188383183.1">
    <property type="nucleotide sequence ID" value="NZ_BMEY01000002.1"/>
</dbReference>
<sequence length="538" mass="62640">MSFNVEVIEEKKRILKVGKNVAEKLGILHLQHSNIRFGLKVADVNIEIDANLGDDIHLAQSIVHRLNLPVDCTYNIAVSNNELVIGPFIGIYMGRKETTLIKKLRIFHTYVANYKDLNGVIFAFTLDTVNKADLTMSGYYYNPKRDVWEKATLPYPASIFRKNTYNTDWKEHFGSLYGDRIYNYKSINKWEMYDRLKQFPEVIKYLPHTSLYQTVDDVTEMLDKHGNVYVKPIEGKKGKGIYNIISSNNVITVKTREKNENVEWTFTNKDDFSSFLSVHLTKRKYIIQKTVELQIDNKVVDFRVGMDKDRLGNWQNFMFVSRVSGDNSIVSNRDISGGETKLIPDVLRDIYFMDEEMIEKHTKEFVSVAHTISKRLEETGLSLGKLAFDFAIDKNKDLWLIEVNSKFPDDSLMDEIDNKETYFKIRHTNMEYAKMLAGFKHENYHTLSITDNVRLELDEKIKLYIAMPKNEITNYRENILEKTKVNGLHVTSTYNEKLKKFVVELVGQREQIDTYLENIKQYDKIKPVVGLVNMTEEG</sequence>
<dbReference type="Pfam" id="PF14398">
    <property type="entry name" value="ATPgrasp_YheCD"/>
    <property type="match status" value="1"/>
</dbReference>
<comment type="caution">
    <text evidence="1">The sequence shown here is derived from an EMBL/GenBank/DDBJ whole genome shotgun (WGS) entry which is preliminary data.</text>
</comment>
<evidence type="ECO:0000313" key="2">
    <source>
        <dbReference type="Proteomes" id="UP000613512"/>
    </source>
</evidence>
<name>A0A916RS05_9BACI</name>
<dbReference type="InterPro" id="IPR026838">
    <property type="entry name" value="YheC/D"/>
</dbReference>
<reference evidence="1" key="1">
    <citation type="journal article" date="2014" name="Int. J. Syst. Evol. Microbiol.">
        <title>Complete genome sequence of Corynebacterium casei LMG S-19264T (=DSM 44701T), isolated from a smear-ripened cheese.</title>
        <authorList>
            <consortium name="US DOE Joint Genome Institute (JGI-PGF)"/>
            <person name="Walter F."/>
            <person name="Albersmeier A."/>
            <person name="Kalinowski J."/>
            <person name="Ruckert C."/>
        </authorList>
    </citation>
    <scope>NUCLEOTIDE SEQUENCE</scope>
    <source>
        <strain evidence="1">CGMCC 1.12408</strain>
    </source>
</reference>
<dbReference type="EMBL" id="BMEY01000002">
    <property type="protein sequence ID" value="GGA64808.1"/>
    <property type="molecule type" value="Genomic_DNA"/>
</dbReference>
<evidence type="ECO:0008006" key="3">
    <source>
        <dbReference type="Google" id="ProtNLM"/>
    </source>
</evidence>
<keyword evidence="2" id="KW-1185">Reference proteome</keyword>
<gene>
    <name evidence="1" type="ORF">GCM10008025_05770</name>
</gene>
<accession>A0A916RS05</accession>
<proteinExistence type="predicted"/>
<organism evidence="1 2">
    <name type="scientific">Ornithinibacillus halotolerans</name>
    <dbReference type="NCBI Taxonomy" id="1274357"/>
    <lineage>
        <taxon>Bacteria</taxon>
        <taxon>Bacillati</taxon>
        <taxon>Bacillota</taxon>
        <taxon>Bacilli</taxon>
        <taxon>Bacillales</taxon>
        <taxon>Bacillaceae</taxon>
        <taxon>Ornithinibacillus</taxon>
    </lineage>
</organism>
<protein>
    <recommendedName>
        <fullName evidence="3">YheC/D-like protein</fullName>
    </recommendedName>
</protein>